<evidence type="ECO:0000313" key="16">
    <source>
        <dbReference type="EMBL" id="PUZ64298.1"/>
    </source>
</evidence>
<keyword evidence="3 13" id="KW-0158">Chromosome</keyword>
<keyword evidence="4 13" id="KW-0235">DNA replication</keyword>
<dbReference type="InterPro" id="IPR036910">
    <property type="entry name" value="HMG_box_dom_sf"/>
</dbReference>
<dbReference type="GO" id="GO:0006281">
    <property type="term" value="P:DNA repair"/>
    <property type="evidence" value="ECO:0007669"/>
    <property type="project" value="UniProtKB-KW"/>
</dbReference>
<dbReference type="SUPFAM" id="SSF50729">
    <property type="entry name" value="PH domain-like"/>
    <property type="match status" value="1"/>
</dbReference>
<accession>A0A2T7E8Y7</accession>
<dbReference type="Gene3D" id="1.10.30.10">
    <property type="entry name" value="High mobility group box domain"/>
    <property type="match status" value="1"/>
</dbReference>
<dbReference type="SMART" id="SM01287">
    <property type="entry name" value="Rtt106"/>
    <property type="match status" value="1"/>
</dbReference>
<gene>
    <name evidence="16" type="ORF">GQ55_3G133000</name>
</gene>
<keyword evidence="7 12" id="KW-0238">DNA-binding</keyword>
<dbReference type="GO" id="GO:0035101">
    <property type="term" value="C:FACT complex"/>
    <property type="evidence" value="ECO:0007669"/>
    <property type="project" value="TreeGrafter"/>
</dbReference>
<comment type="subunit">
    <text evidence="2">Component of the FACT complex, a stable heterodimer of SPT16 and SSRP1.</text>
</comment>
<evidence type="ECO:0000256" key="6">
    <source>
        <dbReference type="ARBA" id="ARBA00023015"/>
    </source>
</evidence>
<dbReference type="InterPro" id="IPR000969">
    <property type="entry name" value="SSRP1/POB3"/>
</dbReference>
<dbReference type="FunFam" id="2.30.29.30:FF:000214">
    <property type="entry name" value="FACT complex subunit SSRP1"/>
    <property type="match status" value="1"/>
</dbReference>
<comment type="similarity">
    <text evidence="1 13">Belongs to the SSRP1 family.</text>
</comment>
<dbReference type="GO" id="GO:0003677">
    <property type="term" value="F:DNA binding"/>
    <property type="evidence" value="ECO:0007669"/>
    <property type="project" value="UniProtKB-UniRule"/>
</dbReference>
<protein>
    <recommendedName>
        <fullName evidence="13">FACT complex subunit SSRP1</fullName>
    </recommendedName>
</protein>
<dbReference type="Gene3D" id="2.30.29.150">
    <property type="match status" value="1"/>
</dbReference>
<proteinExistence type="inferred from homology"/>
<dbReference type="InterPro" id="IPR011993">
    <property type="entry name" value="PH-like_dom_sf"/>
</dbReference>
<dbReference type="Gene3D" id="2.30.29.220">
    <property type="entry name" value="Structure-specific recognition protein (SSRP1)"/>
    <property type="match status" value="1"/>
</dbReference>
<evidence type="ECO:0000256" key="12">
    <source>
        <dbReference type="PROSITE-ProRule" id="PRU00267"/>
    </source>
</evidence>
<evidence type="ECO:0000256" key="3">
    <source>
        <dbReference type="ARBA" id="ARBA00022454"/>
    </source>
</evidence>
<dbReference type="Pfam" id="PF03531">
    <property type="entry name" value="SSrecog"/>
    <property type="match status" value="1"/>
</dbReference>
<reference evidence="16 17" key="1">
    <citation type="submission" date="2018-04" db="EMBL/GenBank/DDBJ databases">
        <title>WGS assembly of Panicum hallii var. hallii HAL2.</title>
        <authorList>
            <person name="Lovell J."/>
            <person name="Jenkins J."/>
            <person name="Lowry D."/>
            <person name="Mamidi S."/>
            <person name="Sreedasyam A."/>
            <person name="Weng X."/>
            <person name="Barry K."/>
            <person name="Bonette J."/>
            <person name="Campitelli B."/>
            <person name="Daum C."/>
            <person name="Gordon S."/>
            <person name="Gould B."/>
            <person name="Lipzen A."/>
            <person name="MacQueen A."/>
            <person name="Palacio-Mejia J."/>
            <person name="Plott C."/>
            <person name="Shakirov E."/>
            <person name="Shu S."/>
            <person name="Yoshinaga Y."/>
            <person name="Zane M."/>
            <person name="Rokhsar D."/>
            <person name="Grimwood J."/>
            <person name="Schmutz J."/>
            <person name="Juenger T."/>
        </authorList>
    </citation>
    <scope>NUCLEOTIDE SEQUENCE [LARGE SCALE GENOMIC DNA]</scope>
    <source>
        <strain evidence="17">cv. HAL2</strain>
    </source>
</reference>
<feature type="domain" description="HMG box" evidence="15">
    <location>
        <begin position="472"/>
        <end position="540"/>
    </location>
</feature>
<feature type="compositionally biased region" description="Basic and acidic residues" evidence="14">
    <location>
        <begin position="430"/>
        <end position="440"/>
    </location>
</feature>
<dbReference type="Pfam" id="PF08512">
    <property type="entry name" value="Rttp106-like_middle"/>
    <property type="match status" value="1"/>
</dbReference>
<dbReference type="GO" id="GO:0042393">
    <property type="term" value="F:histone binding"/>
    <property type="evidence" value="ECO:0007669"/>
    <property type="project" value="TreeGrafter"/>
</dbReference>
<dbReference type="GO" id="GO:0031491">
    <property type="term" value="F:nucleosome binding"/>
    <property type="evidence" value="ECO:0007669"/>
    <property type="project" value="TreeGrafter"/>
</dbReference>
<dbReference type="SMART" id="SM00398">
    <property type="entry name" value="HMG"/>
    <property type="match status" value="1"/>
</dbReference>
<dbReference type="EMBL" id="CM009751">
    <property type="protein sequence ID" value="PUZ64298.1"/>
    <property type="molecule type" value="Genomic_DNA"/>
</dbReference>
<name>A0A2T7E8Y7_9POAL</name>
<evidence type="ECO:0000256" key="10">
    <source>
        <dbReference type="ARBA" id="ARBA00023242"/>
    </source>
</evidence>
<keyword evidence="9 13" id="KW-0234">DNA repair</keyword>
<evidence type="ECO:0000256" key="13">
    <source>
        <dbReference type="RuleBase" id="RU364013"/>
    </source>
</evidence>
<dbReference type="InterPro" id="IPR035417">
    <property type="entry name" value="SSRP1/POB3_N"/>
</dbReference>
<evidence type="ECO:0000313" key="17">
    <source>
        <dbReference type="Proteomes" id="UP000244336"/>
    </source>
</evidence>
<dbReference type="InterPro" id="IPR048993">
    <property type="entry name" value="SSRP1-like_PH1"/>
</dbReference>
<evidence type="ECO:0000256" key="5">
    <source>
        <dbReference type="ARBA" id="ARBA00022763"/>
    </source>
</evidence>
<dbReference type="Pfam" id="PF21103">
    <property type="entry name" value="PH1_SSRP1-like"/>
    <property type="match status" value="1"/>
</dbReference>
<dbReference type="AlphaFoldDB" id="A0A2T7E8Y7"/>
<evidence type="ECO:0000256" key="9">
    <source>
        <dbReference type="ARBA" id="ARBA00023204"/>
    </source>
</evidence>
<dbReference type="Gene3D" id="2.30.29.30">
    <property type="entry name" value="Pleckstrin-homology domain (PH domain)/Phosphotyrosine-binding domain (PTB)"/>
    <property type="match status" value="1"/>
</dbReference>
<dbReference type="Gramene" id="PUZ64298">
    <property type="protein sequence ID" value="PUZ64298"/>
    <property type="gene ID" value="GQ55_3G133000"/>
</dbReference>
<dbReference type="InterPro" id="IPR024954">
    <property type="entry name" value="SSRP1_DD"/>
</dbReference>
<dbReference type="GO" id="GO:0048731">
    <property type="term" value="P:system development"/>
    <property type="evidence" value="ECO:0007669"/>
    <property type="project" value="UniProtKB-ARBA"/>
</dbReference>
<evidence type="ECO:0000256" key="1">
    <source>
        <dbReference type="ARBA" id="ARBA00010060"/>
    </source>
</evidence>
<evidence type="ECO:0000256" key="7">
    <source>
        <dbReference type="ARBA" id="ARBA00023125"/>
    </source>
</evidence>
<evidence type="ECO:0000256" key="8">
    <source>
        <dbReference type="ARBA" id="ARBA00023163"/>
    </source>
</evidence>
<evidence type="ECO:0000256" key="4">
    <source>
        <dbReference type="ARBA" id="ARBA00022705"/>
    </source>
</evidence>
<keyword evidence="6 13" id="KW-0805">Transcription regulation</keyword>
<dbReference type="PANTHER" id="PTHR45849:SF2">
    <property type="entry name" value="FACT COMPLEX SUBUNIT SSRP1-B"/>
    <property type="match status" value="1"/>
</dbReference>
<dbReference type="Proteomes" id="UP000244336">
    <property type="component" value="Chromosome 3"/>
</dbReference>
<dbReference type="PRINTS" id="PR00887">
    <property type="entry name" value="SSRCOGNITION"/>
</dbReference>
<comment type="function">
    <text evidence="11">Component of the FACT complex, a general chromatin factor that acts to reorganize nucleosomes. The FACT complex is involved in multiple processes that require DNA as a template such as mRNA elongation, DNA replication and DNA repair. During transcription elongation the FACT complex acts as a histone chaperone that both destabilizes and restores nucleosomal structure. It facilitates the passage of RNA polymerase II and transcription by promoting the dissociation of one histone H2A-H2B dimer from the nucleosome, then subsequently promotes the reestablishment of the nucleosome following the passage of RNA polymerase II. Binds specifically to double-stranded DNA.</text>
</comment>
<dbReference type="PANTHER" id="PTHR45849">
    <property type="entry name" value="FACT COMPLEX SUBUNIT SSRP1"/>
    <property type="match status" value="1"/>
</dbReference>
<evidence type="ECO:0000256" key="14">
    <source>
        <dbReference type="SAM" id="MobiDB-lite"/>
    </source>
</evidence>
<evidence type="ECO:0000256" key="2">
    <source>
        <dbReference type="ARBA" id="ARBA00011111"/>
    </source>
</evidence>
<dbReference type="Pfam" id="PF17292">
    <property type="entry name" value="POB3_N"/>
    <property type="match status" value="1"/>
</dbReference>
<dbReference type="CDD" id="cd13230">
    <property type="entry name" value="PH1_SSRP1-like"/>
    <property type="match status" value="1"/>
</dbReference>
<dbReference type="OrthoDB" id="498543at2759"/>
<feature type="region of interest" description="Disordered" evidence="14">
    <location>
        <begin position="389"/>
        <end position="480"/>
    </location>
</feature>
<keyword evidence="10 12" id="KW-0539">Nucleus</keyword>
<dbReference type="Pfam" id="PF00505">
    <property type="entry name" value="HMG_box"/>
    <property type="match status" value="1"/>
</dbReference>
<evidence type="ECO:0000256" key="11">
    <source>
        <dbReference type="ARBA" id="ARBA00058447"/>
    </source>
</evidence>
<dbReference type="FunFam" id="2.30.29.150:FF:000001">
    <property type="entry name" value="Fact complex subunit ssrp1"/>
    <property type="match status" value="1"/>
</dbReference>
<dbReference type="FunFam" id="1.10.30.10:FF:000016">
    <property type="entry name" value="FACT complex subunit SSRP1"/>
    <property type="match status" value="1"/>
</dbReference>
<feature type="compositionally biased region" description="Acidic residues" evidence="14">
    <location>
        <begin position="395"/>
        <end position="404"/>
    </location>
</feature>
<dbReference type="CDD" id="cd13231">
    <property type="entry name" value="PH2_SSRP1-like"/>
    <property type="match status" value="1"/>
</dbReference>
<dbReference type="GO" id="GO:0006260">
    <property type="term" value="P:DNA replication"/>
    <property type="evidence" value="ECO:0007669"/>
    <property type="project" value="UniProtKB-KW"/>
</dbReference>
<keyword evidence="17" id="KW-1185">Reference proteome</keyword>
<dbReference type="FunFam" id="2.30.29.220:FF:000002">
    <property type="entry name" value="FACT complex subunit SSRP1"/>
    <property type="match status" value="1"/>
</dbReference>
<keyword evidence="8 13" id="KW-0804">Transcription</keyword>
<sequence length="553" mass="61278">MRIPKSYQLSVGTREGLSYRFFGFREQDVSSLTNFIQKSTGITPEEKQLSISGHNWGGIAINGNVLCFNVGSKEAFEVSLADVSQSQMQGKTDVVLEFHVDDTTGANEKDSLMDLSFHVPTSNTQFVGDEHRTSAQMLWQAISVQIDGGGSSETAVATFDGIAILTPRGRYSVELHQSFLRLQGQANDFKIQYSSILRLFVLPKSHNPHTFVVITLDPPIRKGQTLYPHIVIQGLIHEVFSMVLRGLSGAKMTRPSTFRSCQDGYAVKSSLKAEDGLLYPLEKGFFFLPKPPTLIPHEEIEYVEFERHGAGGASISSHYFDLLIKLKNDQEHLFRNIQRNEYHNLFNFISGKHIKILNLGDGQGRAGGVTAVLQSTDDDSVDPHLERIKNQAGNEESDEEDEDFVADKDDSGSPTDDSDEDGSDASLSGGEKESSKKEASSSKPPVKKKQKSVPDEGSQKKKPKKKKDPNAPKRAIAPFMYFSKAERANIKSSNPELATTEIAKKLGERWQKMSAEERQPYIEQSQVDKQRYAEESAAYRGATTQQGSGDGSE</sequence>
<dbReference type="InterPro" id="IPR050454">
    <property type="entry name" value="RTT106/SSRP1_HistChap/FACT"/>
</dbReference>
<dbReference type="InterPro" id="IPR009071">
    <property type="entry name" value="HMG_box_dom"/>
</dbReference>
<keyword evidence="5 13" id="KW-0227">DNA damage</keyword>
<organism evidence="16 17">
    <name type="scientific">Panicum hallii var. hallii</name>
    <dbReference type="NCBI Taxonomy" id="1504633"/>
    <lineage>
        <taxon>Eukaryota</taxon>
        <taxon>Viridiplantae</taxon>
        <taxon>Streptophyta</taxon>
        <taxon>Embryophyta</taxon>
        <taxon>Tracheophyta</taxon>
        <taxon>Spermatophyta</taxon>
        <taxon>Magnoliopsida</taxon>
        <taxon>Liliopsida</taxon>
        <taxon>Poales</taxon>
        <taxon>Poaceae</taxon>
        <taxon>PACMAD clade</taxon>
        <taxon>Panicoideae</taxon>
        <taxon>Panicodae</taxon>
        <taxon>Paniceae</taxon>
        <taxon>Panicinae</taxon>
        <taxon>Panicum</taxon>
        <taxon>Panicum sect. Panicum</taxon>
    </lineage>
</organism>
<dbReference type="SUPFAM" id="SSF47095">
    <property type="entry name" value="HMG-box"/>
    <property type="match status" value="1"/>
</dbReference>
<dbReference type="InterPro" id="IPR038167">
    <property type="entry name" value="SSRP1_sf"/>
</dbReference>
<evidence type="ECO:0000259" key="15">
    <source>
        <dbReference type="PROSITE" id="PS50118"/>
    </source>
</evidence>
<feature type="DNA-binding region" description="HMG box" evidence="12">
    <location>
        <begin position="472"/>
        <end position="540"/>
    </location>
</feature>
<dbReference type="PROSITE" id="PS50118">
    <property type="entry name" value="HMG_BOX_2"/>
    <property type="match status" value="1"/>
</dbReference>
<comment type="subcellular location">
    <subcellularLocation>
        <location evidence="13">Nucleus</location>
    </subcellularLocation>
    <subcellularLocation>
        <location evidence="13">Chromosome</location>
    </subcellularLocation>
</comment>
<feature type="compositionally biased region" description="Basic and acidic residues" evidence="14">
    <location>
        <begin position="510"/>
        <end position="534"/>
    </location>
</feature>
<dbReference type="InterPro" id="IPR013719">
    <property type="entry name" value="RTT106/SPT16-like_middle_dom"/>
</dbReference>
<feature type="region of interest" description="Disordered" evidence="14">
    <location>
        <begin position="510"/>
        <end position="553"/>
    </location>
</feature>